<dbReference type="SUPFAM" id="SSF52096">
    <property type="entry name" value="ClpP/crotonase"/>
    <property type="match status" value="1"/>
</dbReference>
<dbReference type="NCBIfam" id="NF004681">
    <property type="entry name" value="PRK06023.1"/>
    <property type="match status" value="1"/>
</dbReference>
<evidence type="ECO:0000313" key="5">
    <source>
        <dbReference type="Proteomes" id="UP000188174"/>
    </source>
</evidence>
<dbReference type="InterPro" id="IPR001753">
    <property type="entry name" value="Enoyl-CoA_hydra/iso"/>
</dbReference>
<sequence>MMIRKSLEDGVQTLRLDRPEKKNALTGQMYSDLAEALETGNTDAGIRCHLICGLPEVFTAGNDIGDFLQYAGKTGLGETPVVRFLRALVRNEKPLVASIDGIAIGVGTTLLMHCDMVFASPRALIRSPFVDLGLVPEAGSSLLGPQIMGPARAFELLCLGNAFSAEKAAQAGLVNEVVEGDVDAAALACAKEIAAKPPEAMALSRKLLRGDTAQLSERVEEEIRIFSSRLSAPETIAAFQAFMTKKKA</sequence>
<keyword evidence="2" id="KW-0576">Peroxisome</keyword>
<dbReference type="Proteomes" id="UP000188174">
    <property type="component" value="Chromosome"/>
</dbReference>
<dbReference type="InterPro" id="IPR029045">
    <property type="entry name" value="ClpP/crotonase-like_dom_sf"/>
</dbReference>
<dbReference type="Pfam" id="PF00378">
    <property type="entry name" value="ECH_1"/>
    <property type="match status" value="1"/>
</dbReference>
<comment type="subcellular location">
    <subcellularLocation>
        <location evidence="1">Peroxisome</location>
    </subcellularLocation>
</comment>
<protein>
    <submittedName>
        <fullName evidence="4">Enoyl-CoA hydratase</fullName>
    </submittedName>
</protein>
<dbReference type="InterPro" id="IPR051053">
    <property type="entry name" value="ECH/Chromodomain_protein"/>
</dbReference>
<organism evidence="4 5">
    <name type="scientific">Roseibium algicola</name>
    <dbReference type="NCBI Taxonomy" id="2857014"/>
    <lineage>
        <taxon>Bacteria</taxon>
        <taxon>Pseudomonadati</taxon>
        <taxon>Pseudomonadota</taxon>
        <taxon>Alphaproteobacteria</taxon>
        <taxon>Hyphomicrobiales</taxon>
        <taxon>Stappiaceae</taxon>
        <taxon>Roseibium</taxon>
    </lineage>
</organism>
<keyword evidence="5" id="KW-1185">Reference proteome</keyword>
<dbReference type="PANTHER" id="PTHR43684">
    <property type="match status" value="1"/>
</dbReference>
<evidence type="ECO:0000313" key="4">
    <source>
        <dbReference type="EMBL" id="AQQ03128.1"/>
    </source>
</evidence>
<dbReference type="CDD" id="cd06558">
    <property type="entry name" value="crotonase-like"/>
    <property type="match status" value="1"/>
</dbReference>
<reference evidence="4 5" key="1">
    <citation type="submission" date="2017-02" db="EMBL/GenBank/DDBJ databases">
        <authorList>
            <person name="Jeong S."/>
        </authorList>
    </citation>
    <scope>NUCLEOTIDE SEQUENCE [LARGE SCALE GENOMIC DNA]</scope>
    <source>
        <strain evidence="4 5">RMAR6-6</strain>
    </source>
</reference>
<dbReference type="Gene3D" id="3.90.226.10">
    <property type="entry name" value="2-enoyl-CoA Hydratase, Chain A, domain 1"/>
    <property type="match status" value="1"/>
</dbReference>
<dbReference type="EMBL" id="CP019630">
    <property type="protein sequence ID" value="AQQ03128.1"/>
    <property type="molecule type" value="Genomic_DNA"/>
</dbReference>
<proteinExistence type="predicted"/>
<evidence type="ECO:0000256" key="2">
    <source>
        <dbReference type="ARBA" id="ARBA00023140"/>
    </source>
</evidence>
<evidence type="ECO:0000256" key="3">
    <source>
        <dbReference type="ARBA" id="ARBA00023235"/>
    </source>
</evidence>
<gene>
    <name evidence="4" type="ORF">B0E33_05560</name>
</gene>
<name>A0ABM6HZ37_9HYPH</name>
<accession>A0ABM6HZ37</accession>
<dbReference type="PANTHER" id="PTHR43684:SF1">
    <property type="entry name" value="ENOYL-COA DELTA ISOMERASE 2"/>
    <property type="match status" value="1"/>
</dbReference>
<evidence type="ECO:0000256" key="1">
    <source>
        <dbReference type="ARBA" id="ARBA00004275"/>
    </source>
</evidence>
<keyword evidence="3" id="KW-0413">Isomerase</keyword>